<dbReference type="CDD" id="cd02966">
    <property type="entry name" value="TlpA_like_family"/>
    <property type="match status" value="1"/>
</dbReference>
<dbReference type="Pfam" id="PF14289">
    <property type="entry name" value="DUF4369"/>
    <property type="match status" value="1"/>
</dbReference>
<accession>A0ABT8F4B0</accession>
<dbReference type="Pfam" id="PF00578">
    <property type="entry name" value="AhpC-TSA"/>
    <property type="match status" value="1"/>
</dbReference>
<keyword evidence="4" id="KW-1185">Reference proteome</keyword>
<dbReference type="SUPFAM" id="SSF52833">
    <property type="entry name" value="Thioredoxin-like"/>
    <property type="match status" value="1"/>
</dbReference>
<name>A0ABT8F4B0_9BACT</name>
<dbReference type="PROSITE" id="PS51352">
    <property type="entry name" value="THIOREDOXIN_2"/>
    <property type="match status" value="1"/>
</dbReference>
<sequence length="481" mass="55023">MRLYFLLFATFFLHSAVQAQSSSYKIEVEIANMPDTTLLLGNYYGESTYAKDTCAFRAGKGVFEGDKPLPKGVYFLILGKTKLFDLVVGTDQTFLLKTDNKDYLASMQVEGDEDNSLFFKNVNYTIQKNKEAAPHIAILQDSTASEVAVQEARAAMKQINQEVDSVQKAYIQSAPQTLTAQYIRASQALSIPESAKKADGSVDNAKAFAHYKVHFFDAMDLSNDAFLRFPRPIYTEKIAEYLDRMVVQQPDSIFKYASWIIEQAKPNTETYKYATWNILLKYQNPDIMGLDEVFVRLFDTYFASGEMDFWANAQLIKNLKEQADRYRKSLIGQKGANLIMQDQNFSPKSLYDIKKKYTVLYIFDPDCGHCKKETPKLVEFYNQNSKTLNVEVYAVSADTSMVKMKDYIRDMKMPWITVNGPRTYVGPYSDLYDAPVTPMIYVLDENKIIIGKKLPADKLADFLTRYEKMLALRKEEEKSAH</sequence>
<evidence type="ECO:0000313" key="3">
    <source>
        <dbReference type="EMBL" id="MDN4165286.1"/>
    </source>
</evidence>
<keyword evidence="1" id="KW-0732">Signal</keyword>
<dbReference type="RefSeq" id="WP_320003811.1">
    <property type="nucleotide sequence ID" value="NZ_JAUHJS010000003.1"/>
</dbReference>
<protein>
    <submittedName>
        <fullName evidence="3">Thioredoxin-like domain-containing protein</fullName>
    </submittedName>
</protein>
<dbReference type="InterPro" id="IPR036249">
    <property type="entry name" value="Thioredoxin-like_sf"/>
</dbReference>
<dbReference type="InterPro" id="IPR013766">
    <property type="entry name" value="Thioredoxin_domain"/>
</dbReference>
<dbReference type="Gene3D" id="3.40.30.10">
    <property type="entry name" value="Glutaredoxin"/>
    <property type="match status" value="1"/>
</dbReference>
<dbReference type="Proteomes" id="UP001168552">
    <property type="component" value="Unassembled WGS sequence"/>
</dbReference>
<evidence type="ECO:0000256" key="1">
    <source>
        <dbReference type="SAM" id="SignalP"/>
    </source>
</evidence>
<evidence type="ECO:0000313" key="4">
    <source>
        <dbReference type="Proteomes" id="UP001168552"/>
    </source>
</evidence>
<dbReference type="InterPro" id="IPR025380">
    <property type="entry name" value="DUF4369"/>
</dbReference>
<feature type="domain" description="Thioredoxin" evidence="2">
    <location>
        <begin position="329"/>
        <end position="468"/>
    </location>
</feature>
<dbReference type="EMBL" id="JAUHJS010000003">
    <property type="protein sequence ID" value="MDN4165286.1"/>
    <property type="molecule type" value="Genomic_DNA"/>
</dbReference>
<organism evidence="3 4">
    <name type="scientific">Shiella aurantiaca</name>
    <dbReference type="NCBI Taxonomy" id="3058365"/>
    <lineage>
        <taxon>Bacteria</taxon>
        <taxon>Pseudomonadati</taxon>
        <taxon>Bacteroidota</taxon>
        <taxon>Cytophagia</taxon>
        <taxon>Cytophagales</taxon>
        <taxon>Shiellaceae</taxon>
        <taxon>Shiella</taxon>
    </lineage>
</organism>
<comment type="caution">
    <text evidence="3">The sequence shown here is derived from an EMBL/GenBank/DDBJ whole genome shotgun (WGS) entry which is preliminary data.</text>
</comment>
<feature type="signal peptide" evidence="1">
    <location>
        <begin position="1"/>
        <end position="19"/>
    </location>
</feature>
<feature type="chain" id="PRO_5045687365" evidence="1">
    <location>
        <begin position="20"/>
        <end position="481"/>
    </location>
</feature>
<proteinExistence type="predicted"/>
<gene>
    <name evidence="3" type="ORF">QWY31_07225</name>
</gene>
<reference evidence="3" key="1">
    <citation type="submission" date="2023-06" db="EMBL/GenBank/DDBJ databases">
        <title>Cytophagales bacterium Strain LB-30, isolated from soil.</title>
        <authorList>
            <person name="Liu B."/>
        </authorList>
    </citation>
    <scope>NUCLEOTIDE SEQUENCE</scope>
    <source>
        <strain evidence="3">LB-30</strain>
    </source>
</reference>
<dbReference type="InterPro" id="IPR000866">
    <property type="entry name" value="AhpC/TSA"/>
</dbReference>
<evidence type="ECO:0000259" key="2">
    <source>
        <dbReference type="PROSITE" id="PS51352"/>
    </source>
</evidence>